<reference evidence="3 4" key="1">
    <citation type="journal article" date="2018" name="Nat. Biotechnol.">
        <title>A standardized bacterial taxonomy based on genome phylogeny substantially revises the tree of life.</title>
        <authorList>
            <person name="Parks D.H."/>
            <person name="Chuvochina M."/>
            <person name="Waite D.W."/>
            <person name="Rinke C."/>
            <person name="Skarshewski A."/>
            <person name="Chaumeil P.A."/>
            <person name="Hugenholtz P."/>
        </authorList>
    </citation>
    <scope>NUCLEOTIDE SEQUENCE [LARGE SCALE GENOMIC DNA]</scope>
    <source>
        <strain evidence="3">UBA9359</strain>
    </source>
</reference>
<evidence type="ECO:0000256" key="1">
    <source>
        <dbReference type="ARBA" id="ARBA00022729"/>
    </source>
</evidence>
<dbReference type="Pfam" id="PF18962">
    <property type="entry name" value="Por_Secre_tail"/>
    <property type="match status" value="1"/>
</dbReference>
<organism evidence="3 4">
    <name type="scientific">Zunongwangia profunda</name>
    <dbReference type="NCBI Taxonomy" id="398743"/>
    <lineage>
        <taxon>Bacteria</taxon>
        <taxon>Pseudomonadati</taxon>
        <taxon>Bacteroidota</taxon>
        <taxon>Flavobacteriia</taxon>
        <taxon>Flavobacteriales</taxon>
        <taxon>Flavobacteriaceae</taxon>
        <taxon>Zunongwangia</taxon>
    </lineage>
</organism>
<gene>
    <name evidence="3" type="ORF">DGQ38_13155</name>
</gene>
<protein>
    <recommendedName>
        <fullName evidence="2">Secretion system C-terminal sorting domain-containing protein</fullName>
    </recommendedName>
</protein>
<dbReference type="Proteomes" id="UP000264330">
    <property type="component" value="Unassembled WGS sequence"/>
</dbReference>
<proteinExistence type="predicted"/>
<dbReference type="RefSeq" id="WP_273300328.1">
    <property type="nucleotide sequence ID" value="NZ_CAJXAW010000033.1"/>
</dbReference>
<dbReference type="AlphaFoldDB" id="A0A3D5J2T1"/>
<evidence type="ECO:0000259" key="2">
    <source>
        <dbReference type="Pfam" id="PF18962"/>
    </source>
</evidence>
<evidence type="ECO:0000313" key="3">
    <source>
        <dbReference type="EMBL" id="HCV81988.1"/>
    </source>
</evidence>
<comment type="caution">
    <text evidence="3">The sequence shown here is derived from an EMBL/GenBank/DDBJ whole genome shotgun (WGS) entry which is preliminary data.</text>
</comment>
<feature type="domain" description="Secretion system C-terminal sorting" evidence="2">
    <location>
        <begin position="123"/>
        <end position="188"/>
    </location>
</feature>
<name>A0A3D5J2T1_9FLAO</name>
<accession>A0A3D5J2T1</accession>
<dbReference type="InterPro" id="IPR026444">
    <property type="entry name" value="Secre_tail"/>
</dbReference>
<sequence length="191" mass="21198">MKNLLKVTVLVLALVLGNIVNAKDIEVKVKKEQLVVSLENTQEGSSLILTDMSGEVLFKDTLMESSYKKALDLHSIPKGTYFLNFEKDDSIVTTVISKDNNGVTVNKASSKIFFKPFYKTLEDKVMVSFTNPGYENATFRVYDVDGNLMTTSTNNDLVVKKTFDFSEVPAGKYMIALTVGDRTITKTITLG</sequence>
<dbReference type="NCBIfam" id="TIGR04183">
    <property type="entry name" value="Por_Secre_tail"/>
    <property type="match status" value="2"/>
</dbReference>
<keyword evidence="1" id="KW-0732">Signal</keyword>
<evidence type="ECO:0000313" key="4">
    <source>
        <dbReference type="Proteomes" id="UP000264330"/>
    </source>
</evidence>
<dbReference type="EMBL" id="DPMF01000302">
    <property type="protein sequence ID" value="HCV81988.1"/>
    <property type="molecule type" value="Genomic_DNA"/>
</dbReference>